<gene>
    <name evidence="2" type="ORF">D4764_01G0016160</name>
</gene>
<evidence type="ECO:0000313" key="2">
    <source>
        <dbReference type="EMBL" id="TWW81801.1"/>
    </source>
</evidence>
<dbReference type="EMBL" id="RHFK02000001">
    <property type="protein sequence ID" value="TWW81801.1"/>
    <property type="molecule type" value="Genomic_DNA"/>
</dbReference>
<reference evidence="2 3" key="1">
    <citation type="submission" date="2019-04" db="EMBL/GenBank/DDBJ databases">
        <title>Chromosome genome assembly for Takifugu flavidus.</title>
        <authorList>
            <person name="Xiao S."/>
        </authorList>
    </citation>
    <scope>NUCLEOTIDE SEQUENCE [LARGE SCALE GENOMIC DNA]</scope>
    <source>
        <strain evidence="2">HTHZ2018</strain>
        <tissue evidence="2">Muscle</tissue>
    </source>
</reference>
<protein>
    <submittedName>
        <fullName evidence="2">Uncharacterized protein</fullName>
    </submittedName>
</protein>
<evidence type="ECO:0000313" key="3">
    <source>
        <dbReference type="Proteomes" id="UP000324091"/>
    </source>
</evidence>
<proteinExistence type="predicted"/>
<sequence length="367" mass="39505">MAGWVEREERGRERRGEERRGEERRGERRGEERRGEETMTQWGDRSLSAIMAANTGLTGLSRRHGVKAGAGSMLSVEEVALAAGQGIGHSSVKSTARVNRAVVLFLEKVEQANKLVETGITMGGAVRPARRRWCGAEGAPAVPDGAQIESQAEGKRSECVRETEVSGDRENVEMVVEVTGESGEAGKEMDGSREGNWGETGDMGQTGEQCAAVGGVGQVTGERGVPGIVAGELGEGGTSTGEVGVSTAVKKAEKCHEGRWRRGAGRLEGAAAATVTSDYDYMSDSSELSNTVADSERDDLYPSSMIKSFLTQTKGMRGSDLGIYFPDKLLFIQLASHWNKHRAASDLTDVEIFRLKKHMGKTRKQLK</sequence>
<keyword evidence="3" id="KW-1185">Reference proteome</keyword>
<comment type="caution">
    <text evidence="2">The sequence shown here is derived from an EMBL/GenBank/DDBJ whole genome shotgun (WGS) entry which is preliminary data.</text>
</comment>
<evidence type="ECO:0000256" key="1">
    <source>
        <dbReference type="SAM" id="MobiDB-lite"/>
    </source>
</evidence>
<dbReference type="Proteomes" id="UP000324091">
    <property type="component" value="Chromosome 1"/>
</dbReference>
<feature type="compositionally biased region" description="Basic and acidic residues" evidence="1">
    <location>
        <begin position="1"/>
        <end position="37"/>
    </location>
</feature>
<accession>A0A5C6PSQ6</accession>
<organism evidence="2 3">
    <name type="scientific">Takifugu flavidus</name>
    <name type="common">sansaifugu</name>
    <dbReference type="NCBI Taxonomy" id="433684"/>
    <lineage>
        <taxon>Eukaryota</taxon>
        <taxon>Metazoa</taxon>
        <taxon>Chordata</taxon>
        <taxon>Craniata</taxon>
        <taxon>Vertebrata</taxon>
        <taxon>Euteleostomi</taxon>
        <taxon>Actinopterygii</taxon>
        <taxon>Neopterygii</taxon>
        <taxon>Teleostei</taxon>
        <taxon>Neoteleostei</taxon>
        <taxon>Acanthomorphata</taxon>
        <taxon>Eupercaria</taxon>
        <taxon>Tetraodontiformes</taxon>
        <taxon>Tetradontoidea</taxon>
        <taxon>Tetraodontidae</taxon>
        <taxon>Takifugu</taxon>
    </lineage>
</organism>
<feature type="region of interest" description="Disordered" evidence="1">
    <location>
        <begin position="1"/>
        <end position="41"/>
    </location>
</feature>
<dbReference type="AlphaFoldDB" id="A0A5C6PSQ6"/>
<name>A0A5C6PSQ6_9TELE</name>